<dbReference type="PANTHER" id="PTHR34220">
    <property type="entry name" value="SENSOR HISTIDINE KINASE YPDA"/>
    <property type="match status" value="1"/>
</dbReference>
<evidence type="ECO:0000313" key="17">
    <source>
        <dbReference type="Proteomes" id="UP000681162"/>
    </source>
</evidence>
<dbReference type="SMART" id="SM00304">
    <property type="entry name" value="HAMP"/>
    <property type="match status" value="1"/>
</dbReference>
<dbReference type="Pfam" id="PF06580">
    <property type="entry name" value="His_kinase"/>
    <property type="match status" value="1"/>
</dbReference>
<keyword evidence="13 14" id="KW-0472">Membrane</keyword>
<dbReference type="Pfam" id="PF02518">
    <property type="entry name" value="HATPase_c"/>
    <property type="match status" value="1"/>
</dbReference>
<dbReference type="Proteomes" id="UP000681162">
    <property type="component" value="Unassembled WGS sequence"/>
</dbReference>
<name>A0A920CDV6_9BACL</name>
<dbReference type="InterPro" id="IPR036890">
    <property type="entry name" value="HATPase_C_sf"/>
</dbReference>
<keyword evidence="10" id="KW-0067">ATP-binding</keyword>
<dbReference type="Pfam" id="PF00672">
    <property type="entry name" value="HAMP"/>
    <property type="match status" value="1"/>
</dbReference>
<comment type="caution">
    <text evidence="16">The sequence shown here is derived from an EMBL/GenBank/DDBJ whole genome shotgun (WGS) entry which is preliminary data.</text>
</comment>
<proteinExistence type="predicted"/>
<feature type="domain" description="HAMP" evidence="15">
    <location>
        <begin position="330"/>
        <end position="382"/>
    </location>
</feature>
<dbReference type="InterPro" id="IPR003594">
    <property type="entry name" value="HATPase_dom"/>
</dbReference>
<accession>A0A920CDV6</accession>
<dbReference type="Gene3D" id="6.10.340.10">
    <property type="match status" value="1"/>
</dbReference>
<keyword evidence="7 14" id="KW-0812">Transmembrane</keyword>
<dbReference type="PROSITE" id="PS50885">
    <property type="entry name" value="HAMP"/>
    <property type="match status" value="1"/>
</dbReference>
<organism evidence="16 17">
    <name type="scientific">Paenibacillus antibioticophila</name>
    <dbReference type="NCBI Taxonomy" id="1274374"/>
    <lineage>
        <taxon>Bacteria</taxon>
        <taxon>Bacillati</taxon>
        <taxon>Bacillota</taxon>
        <taxon>Bacilli</taxon>
        <taxon>Bacillales</taxon>
        <taxon>Paenibacillaceae</taxon>
        <taxon>Paenibacillus</taxon>
    </lineage>
</organism>
<evidence type="ECO:0000256" key="10">
    <source>
        <dbReference type="ARBA" id="ARBA00022840"/>
    </source>
</evidence>
<protein>
    <recommendedName>
        <fullName evidence="3">histidine kinase</fullName>
        <ecNumber evidence="3">2.7.13.3</ecNumber>
    </recommendedName>
</protein>
<evidence type="ECO:0000256" key="6">
    <source>
        <dbReference type="ARBA" id="ARBA00022679"/>
    </source>
</evidence>
<gene>
    <name evidence="16" type="ORF">J41TS12_08110</name>
</gene>
<feature type="transmembrane region" description="Helical" evidence="14">
    <location>
        <begin position="20"/>
        <end position="38"/>
    </location>
</feature>
<evidence type="ECO:0000259" key="15">
    <source>
        <dbReference type="PROSITE" id="PS50885"/>
    </source>
</evidence>
<dbReference type="GO" id="GO:0005886">
    <property type="term" value="C:plasma membrane"/>
    <property type="evidence" value="ECO:0007669"/>
    <property type="project" value="UniProtKB-SubCell"/>
</dbReference>
<sequence length="599" mass="68565">MLNNWYQTFLKDKTLSKIVMMYSLIAIITVFVLAQAIYRNMTDSAVESQMETQRRALESINAYMQKNYDYLEQITNEIYSQSALADNVSYFLMHTYNEYVDYSLDQITGSSASYWDVTTFFGRKMDANPAIKEIILYGVDSQQLYHFQQGGLKTYFVNPERSYVPGAIINDTDRISTSNLWIRKLIGGEQKRMYTARINITNRYNLKSVGYLLVNYDSDYIDSVITPFADKLKGNLLVLSPKGQVIYDQSGQYYDKPLPYREQVLTQSGLSALEKDSWVSAIQNDSGAIVLSMVPKAEITAGLGDTRRTIIFLSALCILVIILIPFGFAMNYTKRMHQIIRSMRSVETGELYVRIPISRKDELGLIAGSFNQMLNKLTHHINLSYKAEAEQSRAEMTALQARVNPHFLFNTLEVIRMRAVSLGVAEVGDMVFNLANLFRNLVQEDTVVSLQQEIDNCRLYLDLFKSRYQDSFSYEIRLDPIIAEYKIIKLSLQVVVENFIVHGLRDDDIVNRIEVSAEQIGEYVQIMVCDNGLGIEEERLELIRNSLLQPKEGNNSFGLRSVYQRLVYLYGDSCTMHLNSKVGEGTTITISMPYIKEEL</sequence>
<evidence type="ECO:0000256" key="12">
    <source>
        <dbReference type="ARBA" id="ARBA00023012"/>
    </source>
</evidence>
<comment type="subcellular location">
    <subcellularLocation>
        <location evidence="2">Cell membrane</location>
        <topology evidence="2">Multi-pass membrane protein</topology>
    </subcellularLocation>
</comment>
<dbReference type="InterPro" id="IPR050640">
    <property type="entry name" value="Bact_2-comp_sensor_kinase"/>
</dbReference>
<evidence type="ECO:0000256" key="13">
    <source>
        <dbReference type="ARBA" id="ARBA00023136"/>
    </source>
</evidence>
<keyword evidence="9 16" id="KW-0418">Kinase</keyword>
<evidence type="ECO:0000256" key="4">
    <source>
        <dbReference type="ARBA" id="ARBA00022475"/>
    </source>
</evidence>
<evidence type="ECO:0000313" key="16">
    <source>
        <dbReference type="EMBL" id="GIO35950.1"/>
    </source>
</evidence>
<evidence type="ECO:0000256" key="1">
    <source>
        <dbReference type="ARBA" id="ARBA00000085"/>
    </source>
</evidence>
<dbReference type="GO" id="GO:0000155">
    <property type="term" value="F:phosphorelay sensor kinase activity"/>
    <property type="evidence" value="ECO:0007669"/>
    <property type="project" value="InterPro"/>
</dbReference>
<dbReference type="PRINTS" id="PR00344">
    <property type="entry name" value="BCTRLSENSOR"/>
</dbReference>
<dbReference type="InterPro" id="IPR004358">
    <property type="entry name" value="Sig_transdc_His_kin-like_C"/>
</dbReference>
<evidence type="ECO:0000256" key="2">
    <source>
        <dbReference type="ARBA" id="ARBA00004651"/>
    </source>
</evidence>
<dbReference type="AlphaFoldDB" id="A0A920CDV6"/>
<keyword evidence="4" id="KW-1003">Cell membrane</keyword>
<dbReference type="EC" id="2.7.13.3" evidence="3"/>
<dbReference type="RefSeq" id="WP_212938320.1">
    <property type="nucleotide sequence ID" value="NZ_BORR01000002.1"/>
</dbReference>
<evidence type="ECO:0000256" key="9">
    <source>
        <dbReference type="ARBA" id="ARBA00022777"/>
    </source>
</evidence>
<keyword evidence="5" id="KW-0597">Phosphoprotein</keyword>
<evidence type="ECO:0000256" key="7">
    <source>
        <dbReference type="ARBA" id="ARBA00022692"/>
    </source>
</evidence>
<keyword evidence="6" id="KW-0808">Transferase</keyword>
<keyword evidence="17" id="KW-1185">Reference proteome</keyword>
<evidence type="ECO:0000256" key="8">
    <source>
        <dbReference type="ARBA" id="ARBA00022741"/>
    </source>
</evidence>
<dbReference type="Gene3D" id="3.30.565.10">
    <property type="entry name" value="Histidine kinase-like ATPase, C-terminal domain"/>
    <property type="match status" value="1"/>
</dbReference>
<keyword evidence="8" id="KW-0547">Nucleotide-binding</keyword>
<dbReference type="PANTHER" id="PTHR34220:SF11">
    <property type="entry name" value="SENSOR PROTEIN KINASE HPTS"/>
    <property type="match status" value="1"/>
</dbReference>
<keyword evidence="12" id="KW-0902">Two-component regulatory system</keyword>
<dbReference type="SUPFAM" id="SSF158472">
    <property type="entry name" value="HAMP domain-like"/>
    <property type="match status" value="1"/>
</dbReference>
<evidence type="ECO:0000256" key="3">
    <source>
        <dbReference type="ARBA" id="ARBA00012438"/>
    </source>
</evidence>
<evidence type="ECO:0000256" key="14">
    <source>
        <dbReference type="SAM" id="Phobius"/>
    </source>
</evidence>
<reference evidence="16 17" key="1">
    <citation type="submission" date="2021-03" db="EMBL/GenBank/DDBJ databases">
        <title>Antimicrobial resistance genes in bacteria isolated from Japanese honey, and their potential for conferring macrolide and lincosamide resistance in the American foulbrood pathogen Paenibacillus larvae.</title>
        <authorList>
            <person name="Okamoto M."/>
            <person name="Kumagai M."/>
            <person name="Kanamori H."/>
            <person name="Takamatsu D."/>
        </authorList>
    </citation>
    <scope>NUCLEOTIDE SEQUENCE [LARGE SCALE GENOMIC DNA]</scope>
    <source>
        <strain evidence="16 17">J41TS12</strain>
    </source>
</reference>
<dbReference type="CDD" id="cd06225">
    <property type="entry name" value="HAMP"/>
    <property type="match status" value="1"/>
</dbReference>
<dbReference type="InterPro" id="IPR010559">
    <property type="entry name" value="Sig_transdc_His_kin_internal"/>
</dbReference>
<feature type="transmembrane region" description="Helical" evidence="14">
    <location>
        <begin position="310"/>
        <end position="333"/>
    </location>
</feature>
<dbReference type="GO" id="GO:0005524">
    <property type="term" value="F:ATP binding"/>
    <property type="evidence" value="ECO:0007669"/>
    <property type="project" value="UniProtKB-KW"/>
</dbReference>
<dbReference type="InterPro" id="IPR003660">
    <property type="entry name" value="HAMP_dom"/>
</dbReference>
<evidence type="ECO:0000256" key="11">
    <source>
        <dbReference type="ARBA" id="ARBA00022989"/>
    </source>
</evidence>
<dbReference type="EMBL" id="BORR01000002">
    <property type="protein sequence ID" value="GIO35950.1"/>
    <property type="molecule type" value="Genomic_DNA"/>
</dbReference>
<keyword evidence="11 14" id="KW-1133">Transmembrane helix</keyword>
<evidence type="ECO:0000256" key="5">
    <source>
        <dbReference type="ARBA" id="ARBA00022553"/>
    </source>
</evidence>
<comment type="catalytic activity">
    <reaction evidence="1">
        <text>ATP + protein L-histidine = ADP + protein N-phospho-L-histidine.</text>
        <dbReference type="EC" id="2.7.13.3"/>
    </reaction>
</comment>
<dbReference type="SUPFAM" id="SSF55874">
    <property type="entry name" value="ATPase domain of HSP90 chaperone/DNA topoisomerase II/histidine kinase"/>
    <property type="match status" value="1"/>
</dbReference>